<keyword evidence="6" id="KW-1185">Reference proteome</keyword>
<dbReference type="InterPro" id="IPR027474">
    <property type="entry name" value="L-asparaginase_N"/>
</dbReference>
<dbReference type="GO" id="GO:0004067">
    <property type="term" value="F:asparaginase activity"/>
    <property type="evidence" value="ECO:0007669"/>
    <property type="project" value="UniProtKB-UniRule"/>
</dbReference>
<dbReference type="AlphaFoldDB" id="A0AA35TNI0"/>
<evidence type="ECO:0000256" key="3">
    <source>
        <dbReference type="ARBA" id="ARBA00049366"/>
    </source>
</evidence>
<dbReference type="PROSITE" id="PS51732">
    <property type="entry name" value="ASN_GLN_ASE_3"/>
    <property type="match status" value="1"/>
</dbReference>
<dbReference type="InterPro" id="IPR004550">
    <property type="entry name" value="AsnASE_II"/>
</dbReference>
<dbReference type="GO" id="GO:0006530">
    <property type="term" value="P:L-asparagine catabolic process"/>
    <property type="evidence" value="ECO:0007669"/>
    <property type="project" value="UniProtKB-ARBA"/>
</dbReference>
<evidence type="ECO:0000256" key="2">
    <source>
        <dbReference type="ARBA" id="ARBA00012920"/>
    </source>
</evidence>
<sequence length="268" mass="29283">MTGDSKPRVYLIGAGGSISFIGDFRTDYINYSYRNRHLTIEQMLDNIPEARDFAEVLPEQLVNVGSANITPAHWLQLARRINDIFALDAQAAGVAVTHGTATLEETAYFLNLTVKDRRPVVVTGAMRPPTGMGTDSDINLLDCIRVAAAPQSAGRGVLTVLNNEIQAARDVTKSNSYRLETFRSGELGCLGYADSDEEVVFYRSPARAHTVDSEFDVSEVEELPRVDIAYAYAGADGLVVNALAEAVWAASWPPAWAVAARRRSSCRR</sequence>
<dbReference type="PIRSF" id="PIRSF500176">
    <property type="entry name" value="L_ASNase"/>
    <property type="match status" value="1"/>
</dbReference>
<reference evidence="5" key="1">
    <citation type="submission" date="2023-03" db="EMBL/GenBank/DDBJ databases">
        <authorList>
            <person name="Steffen K."/>
            <person name="Cardenas P."/>
        </authorList>
    </citation>
    <scope>NUCLEOTIDE SEQUENCE</scope>
</reference>
<dbReference type="SUPFAM" id="SSF53774">
    <property type="entry name" value="Glutaminase/Asparaginase"/>
    <property type="match status" value="1"/>
</dbReference>
<gene>
    <name evidence="5" type="ORF">GBAR_LOCUS28208</name>
</gene>
<evidence type="ECO:0000313" key="6">
    <source>
        <dbReference type="Proteomes" id="UP001174909"/>
    </source>
</evidence>
<comment type="similarity">
    <text evidence="1">Belongs to the asparaginase 1 family.</text>
</comment>
<dbReference type="PRINTS" id="PR00139">
    <property type="entry name" value="ASNGLNASE"/>
</dbReference>
<dbReference type="PIRSF" id="PIRSF001220">
    <property type="entry name" value="L-ASNase_gatD"/>
    <property type="match status" value="1"/>
</dbReference>
<dbReference type="Proteomes" id="UP001174909">
    <property type="component" value="Unassembled WGS sequence"/>
</dbReference>
<dbReference type="EMBL" id="CASHTH010003943">
    <property type="protein sequence ID" value="CAI8051530.1"/>
    <property type="molecule type" value="Genomic_DNA"/>
</dbReference>
<name>A0AA35TNI0_GEOBA</name>
<evidence type="ECO:0000259" key="4">
    <source>
        <dbReference type="Pfam" id="PF00710"/>
    </source>
</evidence>
<accession>A0AA35TNI0</accession>
<dbReference type="CDD" id="cd08964">
    <property type="entry name" value="L-asparaginase_II"/>
    <property type="match status" value="1"/>
</dbReference>
<dbReference type="InterPro" id="IPR036152">
    <property type="entry name" value="Asp/glu_Ase-like_sf"/>
</dbReference>
<organism evidence="5 6">
    <name type="scientific">Geodia barretti</name>
    <name type="common">Barrett's horny sponge</name>
    <dbReference type="NCBI Taxonomy" id="519541"/>
    <lineage>
        <taxon>Eukaryota</taxon>
        <taxon>Metazoa</taxon>
        <taxon>Porifera</taxon>
        <taxon>Demospongiae</taxon>
        <taxon>Heteroscleromorpha</taxon>
        <taxon>Tetractinellida</taxon>
        <taxon>Astrophorina</taxon>
        <taxon>Geodiidae</taxon>
        <taxon>Geodia</taxon>
    </lineage>
</organism>
<proteinExistence type="inferred from homology"/>
<dbReference type="SMART" id="SM00870">
    <property type="entry name" value="Asparaginase"/>
    <property type="match status" value="1"/>
</dbReference>
<dbReference type="Gene3D" id="3.40.50.1170">
    <property type="entry name" value="L-asparaginase, N-terminal domain"/>
    <property type="match status" value="1"/>
</dbReference>
<dbReference type="InterPro" id="IPR006034">
    <property type="entry name" value="Asparaginase/glutaminase-like"/>
</dbReference>
<feature type="domain" description="L-asparaginase N-terminal" evidence="4">
    <location>
        <begin position="8"/>
        <end position="205"/>
    </location>
</feature>
<protein>
    <recommendedName>
        <fullName evidence="2">asparaginase</fullName>
        <ecNumber evidence="2">3.5.1.1</ecNumber>
    </recommendedName>
</protein>
<dbReference type="FunFam" id="3.40.50.1170:FF:000001">
    <property type="entry name" value="L-asparaginase 2"/>
    <property type="match status" value="1"/>
</dbReference>
<comment type="catalytic activity">
    <reaction evidence="3">
        <text>L-asparagine + H2O = L-aspartate + NH4(+)</text>
        <dbReference type="Rhea" id="RHEA:21016"/>
        <dbReference type="ChEBI" id="CHEBI:15377"/>
        <dbReference type="ChEBI" id="CHEBI:28938"/>
        <dbReference type="ChEBI" id="CHEBI:29991"/>
        <dbReference type="ChEBI" id="CHEBI:58048"/>
        <dbReference type="EC" id="3.5.1.1"/>
    </reaction>
</comment>
<dbReference type="Pfam" id="PF00710">
    <property type="entry name" value="Asparaginase"/>
    <property type="match status" value="1"/>
</dbReference>
<dbReference type="InterPro" id="IPR037152">
    <property type="entry name" value="L-asparaginase_N_sf"/>
</dbReference>
<dbReference type="PANTHER" id="PTHR11707">
    <property type="entry name" value="L-ASPARAGINASE"/>
    <property type="match status" value="1"/>
</dbReference>
<comment type="caution">
    <text evidence="5">The sequence shown here is derived from an EMBL/GenBank/DDBJ whole genome shotgun (WGS) entry which is preliminary data.</text>
</comment>
<dbReference type="PANTHER" id="PTHR11707:SF28">
    <property type="entry name" value="60 KDA LYSOPHOSPHOLIPASE"/>
    <property type="match status" value="1"/>
</dbReference>
<evidence type="ECO:0000313" key="5">
    <source>
        <dbReference type="EMBL" id="CAI8051530.1"/>
    </source>
</evidence>
<dbReference type="EC" id="3.5.1.1" evidence="2"/>
<evidence type="ECO:0000256" key="1">
    <source>
        <dbReference type="ARBA" id="ARBA00010518"/>
    </source>
</evidence>